<keyword evidence="5" id="KW-1185">Reference proteome</keyword>
<comment type="caution">
    <text evidence="4">The sequence shown here is derived from an EMBL/GenBank/DDBJ whole genome shotgun (WGS) entry which is preliminary data.</text>
</comment>
<dbReference type="GO" id="GO:0004842">
    <property type="term" value="F:ubiquitin-protein transferase activity"/>
    <property type="evidence" value="ECO:0007669"/>
    <property type="project" value="InterPro"/>
</dbReference>
<dbReference type="PROSITE" id="PS51698">
    <property type="entry name" value="U_BOX"/>
    <property type="match status" value="1"/>
</dbReference>
<dbReference type="Pfam" id="PF04564">
    <property type="entry name" value="U-box"/>
    <property type="match status" value="1"/>
</dbReference>
<dbReference type="InterPro" id="IPR003613">
    <property type="entry name" value="Ubox_domain"/>
</dbReference>
<feature type="compositionally biased region" description="Low complexity" evidence="1">
    <location>
        <begin position="216"/>
        <end position="229"/>
    </location>
</feature>
<feature type="region of interest" description="Disordered" evidence="1">
    <location>
        <begin position="90"/>
        <end position="114"/>
    </location>
</feature>
<dbReference type="Gene3D" id="3.30.40.10">
    <property type="entry name" value="Zinc/RING finger domain, C3HC4 (zinc finger)"/>
    <property type="match status" value="1"/>
</dbReference>
<dbReference type="InterPro" id="IPR052085">
    <property type="entry name" value="WD-SAM-U-box"/>
</dbReference>
<dbReference type="Proteomes" id="UP001515480">
    <property type="component" value="Unassembled WGS sequence"/>
</dbReference>
<dbReference type="PANTHER" id="PTHR46573:SF1">
    <property type="entry name" value="WD REPEAT, SAM AND U-BOX DOMAIN-CONTAINING PROTEIN 1"/>
    <property type="match status" value="1"/>
</dbReference>
<dbReference type="InterPro" id="IPR013083">
    <property type="entry name" value="Znf_RING/FYVE/PHD"/>
</dbReference>
<feature type="region of interest" description="Disordered" evidence="1">
    <location>
        <begin position="299"/>
        <end position="332"/>
    </location>
</feature>
<reference evidence="4 5" key="1">
    <citation type="journal article" date="2024" name="Science">
        <title>Giant polyketide synthase enzymes in the biosynthesis of giant marine polyether toxins.</title>
        <authorList>
            <person name="Fallon T.R."/>
            <person name="Shende V.V."/>
            <person name="Wierzbicki I.H."/>
            <person name="Pendleton A.L."/>
            <person name="Watervoot N.F."/>
            <person name="Auber R.P."/>
            <person name="Gonzalez D.J."/>
            <person name="Wisecaver J.H."/>
            <person name="Moore B.S."/>
        </authorList>
    </citation>
    <scope>NUCLEOTIDE SEQUENCE [LARGE SCALE GENOMIC DNA]</scope>
    <source>
        <strain evidence="4 5">12B1</strain>
    </source>
</reference>
<evidence type="ECO:0000259" key="2">
    <source>
        <dbReference type="PROSITE" id="PS51698"/>
    </source>
</evidence>
<organism evidence="4 5">
    <name type="scientific">Prymnesium parvum</name>
    <name type="common">Toxic golden alga</name>
    <dbReference type="NCBI Taxonomy" id="97485"/>
    <lineage>
        <taxon>Eukaryota</taxon>
        <taxon>Haptista</taxon>
        <taxon>Haptophyta</taxon>
        <taxon>Prymnesiophyceae</taxon>
        <taxon>Prymnesiales</taxon>
        <taxon>Prymnesiaceae</taxon>
        <taxon>Prymnesium</taxon>
    </lineage>
</organism>
<dbReference type="CDD" id="cd16655">
    <property type="entry name" value="RING-Ubox_WDSUB1-like"/>
    <property type="match status" value="1"/>
</dbReference>
<dbReference type="EMBL" id="JBGBPQ010000006">
    <property type="protein sequence ID" value="KAL1523116.1"/>
    <property type="molecule type" value="Genomic_DNA"/>
</dbReference>
<dbReference type="Gene3D" id="1.10.245.10">
    <property type="entry name" value="SWIB/MDM2 domain"/>
    <property type="match status" value="2"/>
</dbReference>
<dbReference type="CDD" id="cd10567">
    <property type="entry name" value="SWIB-MDM2_like"/>
    <property type="match status" value="2"/>
</dbReference>
<gene>
    <name evidence="4" type="ORF">AB1Y20_018073</name>
</gene>
<evidence type="ECO:0008006" key="6">
    <source>
        <dbReference type="Google" id="ProtNLM"/>
    </source>
</evidence>
<dbReference type="SUPFAM" id="SSF47592">
    <property type="entry name" value="SWIB/MDM2 domain"/>
    <property type="match status" value="2"/>
</dbReference>
<feature type="domain" description="U-box" evidence="2">
    <location>
        <begin position="330"/>
        <end position="402"/>
    </location>
</feature>
<accession>A0AB34JME2</accession>
<dbReference type="PROSITE" id="PS51925">
    <property type="entry name" value="SWIB_MDM2"/>
    <property type="match status" value="1"/>
</dbReference>
<dbReference type="SMART" id="SM00504">
    <property type="entry name" value="Ubox"/>
    <property type="match status" value="1"/>
</dbReference>
<dbReference type="InterPro" id="IPR036885">
    <property type="entry name" value="SWIB_MDM2_dom_sf"/>
</dbReference>
<evidence type="ECO:0000313" key="5">
    <source>
        <dbReference type="Proteomes" id="UP001515480"/>
    </source>
</evidence>
<dbReference type="SMART" id="SM00151">
    <property type="entry name" value="SWIB"/>
    <property type="match status" value="2"/>
</dbReference>
<name>A0AB34JME2_PRYPA</name>
<feature type="compositionally biased region" description="Basic and acidic residues" evidence="1">
    <location>
        <begin position="303"/>
        <end position="324"/>
    </location>
</feature>
<sequence>MPARRRRKRVVARVQPQRKCSEALSLLFSGGTERAMCLTLGEAVRELWSYAKRTGLQRGKTIMCDVRLRELFGCGQLGMTEVPSALSAHLTGTGLTSSRTPREPAPAPAPTTSNAPLFSLSPALTSLLCGGHVGEGHRPAVMTQAEVLKRVGRYINANNLRDMGDRRRIHCDAALAEIVGKTSFTVSEARSLLLRHTSESGQAGEASAEQAVRRVAPAAAAAPAPASSGGSSGLSTEHGCEMAQLRRRLLEQREAINNYPREVRHGGVDGRTRYELMVSEYKETKARLARLKEGLASTAEGARTLDDASRGAGEECPHSDDQPSTKESAAPPSEYLCPITQELMVDPVSTCDGHTYERAAIAQWLKRHMTSPLTGARLDSSNVIPNISLRKLIQEYCSKQGS</sequence>
<evidence type="ECO:0000256" key="1">
    <source>
        <dbReference type="SAM" id="MobiDB-lite"/>
    </source>
</evidence>
<dbReference type="InterPro" id="IPR003121">
    <property type="entry name" value="SWIB_MDM2_domain"/>
</dbReference>
<feature type="region of interest" description="Disordered" evidence="1">
    <location>
        <begin position="197"/>
        <end position="237"/>
    </location>
</feature>
<dbReference type="AlphaFoldDB" id="A0AB34JME2"/>
<feature type="domain" description="DM2" evidence="3">
    <location>
        <begin position="113"/>
        <end position="199"/>
    </location>
</feature>
<evidence type="ECO:0000259" key="3">
    <source>
        <dbReference type="PROSITE" id="PS51925"/>
    </source>
</evidence>
<dbReference type="Pfam" id="PF02201">
    <property type="entry name" value="SWIB"/>
    <property type="match status" value="2"/>
</dbReference>
<protein>
    <recommendedName>
        <fullName evidence="6">U-box domain-containing protein</fullName>
    </recommendedName>
</protein>
<dbReference type="SUPFAM" id="SSF57850">
    <property type="entry name" value="RING/U-box"/>
    <property type="match status" value="1"/>
</dbReference>
<dbReference type="InterPro" id="IPR019835">
    <property type="entry name" value="SWIB_domain"/>
</dbReference>
<dbReference type="GO" id="GO:0016567">
    <property type="term" value="P:protein ubiquitination"/>
    <property type="evidence" value="ECO:0007669"/>
    <property type="project" value="InterPro"/>
</dbReference>
<evidence type="ECO:0000313" key="4">
    <source>
        <dbReference type="EMBL" id="KAL1523116.1"/>
    </source>
</evidence>
<proteinExistence type="predicted"/>
<dbReference type="PANTHER" id="PTHR46573">
    <property type="entry name" value="WD REPEAT, SAM AND U-BOX DOMAIN-CONTAINING PROTEIN 1"/>
    <property type="match status" value="1"/>
</dbReference>